<reference evidence="1" key="2">
    <citation type="journal article" name="Front. Microbiol.">
        <title>Degradative Capacity of Two Strains of Rhodonia placenta: From Phenotype to Genotype.</title>
        <authorList>
            <person name="Kolle M."/>
            <person name="Horta M.A.C."/>
            <person name="Nowrousian M."/>
            <person name="Ohm R.A."/>
            <person name="Benz J.P."/>
            <person name="Pilgard A."/>
        </authorList>
    </citation>
    <scope>NUCLEOTIDE SEQUENCE</scope>
    <source>
        <strain evidence="1">FPRL280</strain>
    </source>
</reference>
<dbReference type="AlphaFoldDB" id="A0A8H7P6Q0"/>
<dbReference type="Proteomes" id="UP000639403">
    <property type="component" value="Unassembled WGS sequence"/>
</dbReference>
<accession>A0A8H7P6Q0</accession>
<gene>
    <name evidence="1" type="ORF">IEO21_02875</name>
</gene>
<protein>
    <submittedName>
        <fullName evidence="1">Uncharacterized protein</fullName>
    </submittedName>
</protein>
<evidence type="ECO:0000313" key="2">
    <source>
        <dbReference type="Proteomes" id="UP000639403"/>
    </source>
</evidence>
<dbReference type="EMBL" id="JADOXO010000032">
    <property type="protein sequence ID" value="KAF9818247.1"/>
    <property type="molecule type" value="Genomic_DNA"/>
</dbReference>
<proteinExistence type="predicted"/>
<comment type="caution">
    <text evidence="1">The sequence shown here is derived from an EMBL/GenBank/DDBJ whole genome shotgun (WGS) entry which is preliminary data.</text>
</comment>
<name>A0A8H7P6Q0_9APHY</name>
<evidence type="ECO:0000313" key="1">
    <source>
        <dbReference type="EMBL" id="KAF9818247.1"/>
    </source>
</evidence>
<organism evidence="1 2">
    <name type="scientific">Rhodonia placenta</name>
    <dbReference type="NCBI Taxonomy" id="104341"/>
    <lineage>
        <taxon>Eukaryota</taxon>
        <taxon>Fungi</taxon>
        <taxon>Dikarya</taxon>
        <taxon>Basidiomycota</taxon>
        <taxon>Agaricomycotina</taxon>
        <taxon>Agaricomycetes</taxon>
        <taxon>Polyporales</taxon>
        <taxon>Adustoporiaceae</taxon>
        <taxon>Rhodonia</taxon>
    </lineage>
</organism>
<sequence length="27" mass="3163">MRTITLIRWFSDRKDSASPPPDAAMLW</sequence>
<reference evidence="1" key="1">
    <citation type="submission" date="2020-11" db="EMBL/GenBank/DDBJ databases">
        <authorList>
            <person name="Koelle M."/>
            <person name="Horta M.A.C."/>
            <person name="Nowrousian M."/>
            <person name="Ohm R.A."/>
            <person name="Benz P."/>
            <person name="Pilgard A."/>
        </authorList>
    </citation>
    <scope>NUCLEOTIDE SEQUENCE</scope>
    <source>
        <strain evidence="1">FPRL280</strain>
    </source>
</reference>